<accession>A0A9R1UPY3</accession>
<dbReference type="Pfam" id="PF12697">
    <property type="entry name" value="Abhydrolase_6"/>
    <property type="match status" value="1"/>
</dbReference>
<dbReference type="EMBL" id="NBSK02000008">
    <property type="protein sequence ID" value="KAJ0190823.1"/>
    <property type="molecule type" value="Genomic_DNA"/>
</dbReference>
<dbReference type="InterPro" id="IPR000639">
    <property type="entry name" value="Epox_hydrolase-like"/>
</dbReference>
<dbReference type="Proteomes" id="UP000235145">
    <property type="component" value="Unassembled WGS sequence"/>
</dbReference>
<comment type="caution">
    <text evidence="2">The sequence shown here is derived from an EMBL/GenBank/DDBJ whole genome shotgun (WGS) entry which is preliminary data.</text>
</comment>
<name>A0A9R1UPY3_LACSA</name>
<reference evidence="2 3" key="1">
    <citation type="journal article" date="2017" name="Nat. Commun.">
        <title>Genome assembly with in vitro proximity ligation data and whole-genome triplication in lettuce.</title>
        <authorList>
            <person name="Reyes-Chin-Wo S."/>
            <person name="Wang Z."/>
            <person name="Yang X."/>
            <person name="Kozik A."/>
            <person name="Arikit S."/>
            <person name="Song C."/>
            <person name="Xia L."/>
            <person name="Froenicke L."/>
            <person name="Lavelle D.O."/>
            <person name="Truco M.J."/>
            <person name="Xia R."/>
            <person name="Zhu S."/>
            <person name="Xu C."/>
            <person name="Xu H."/>
            <person name="Xu X."/>
            <person name="Cox K."/>
            <person name="Korf I."/>
            <person name="Meyers B.C."/>
            <person name="Michelmore R.W."/>
        </authorList>
    </citation>
    <scope>NUCLEOTIDE SEQUENCE [LARGE SCALE GENOMIC DNA]</scope>
    <source>
        <strain evidence="3">cv. Salinas</strain>
        <tissue evidence="2">Seedlings</tissue>
    </source>
</reference>
<protein>
    <recommendedName>
        <fullName evidence="1">AB hydrolase-1 domain-containing protein</fullName>
    </recommendedName>
</protein>
<dbReference type="PANTHER" id="PTHR43689:SF8">
    <property type="entry name" value="ALPHA_BETA-HYDROLASES SUPERFAMILY PROTEIN"/>
    <property type="match status" value="1"/>
</dbReference>
<sequence length="359" mass="40025">MMLKIPTINASTPSMGILPFSSRKASRFFGASADVFPPFLLKEMEKIEDPFARKLVSRIEMLPVELTSSKNCIMSSCVKPMVQDTASPLVLLHGFDSSCLEWRYTLPLLEQAGLEAWAIDILGWGFNNLENLPICNVDSKRDHLFQFWKSYIKRPMLLVGPSLGAAVAIDFAANHPEAVDKLILINANVYAEGTGNLSKLPKSVAFAGVSLLKSLPLRFYATNKAFSALPFDTCLEWTQITRLHCLLPWWKEATVDFMSSGGYNVTAQINQVLKKTLIIWGENDGIVDSKLSVRLHCELQNAIIRQIPNCGHIPHVEKPDAVADLITEFVPRQLPDTLSSLPVVPEQEQNLLVRQISHK</sequence>
<dbReference type="SUPFAM" id="SSF53474">
    <property type="entry name" value="alpha/beta-Hydrolases"/>
    <property type="match status" value="1"/>
</dbReference>
<evidence type="ECO:0000259" key="1">
    <source>
        <dbReference type="Pfam" id="PF12697"/>
    </source>
</evidence>
<dbReference type="PRINTS" id="PR00412">
    <property type="entry name" value="EPOXHYDRLASE"/>
</dbReference>
<feature type="domain" description="AB hydrolase-1" evidence="1">
    <location>
        <begin position="89"/>
        <end position="324"/>
    </location>
</feature>
<dbReference type="GO" id="GO:0009941">
    <property type="term" value="C:chloroplast envelope"/>
    <property type="evidence" value="ECO:0000318"/>
    <property type="project" value="GO_Central"/>
</dbReference>
<dbReference type="OrthoDB" id="6431331at2759"/>
<proteinExistence type="predicted"/>
<organism evidence="2 3">
    <name type="scientific">Lactuca sativa</name>
    <name type="common">Garden lettuce</name>
    <dbReference type="NCBI Taxonomy" id="4236"/>
    <lineage>
        <taxon>Eukaryota</taxon>
        <taxon>Viridiplantae</taxon>
        <taxon>Streptophyta</taxon>
        <taxon>Embryophyta</taxon>
        <taxon>Tracheophyta</taxon>
        <taxon>Spermatophyta</taxon>
        <taxon>Magnoliopsida</taxon>
        <taxon>eudicotyledons</taxon>
        <taxon>Gunneridae</taxon>
        <taxon>Pentapetalae</taxon>
        <taxon>asterids</taxon>
        <taxon>campanulids</taxon>
        <taxon>Asterales</taxon>
        <taxon>Asteraceae</taxon>
        <taxon>Cichorioideae</taxon>
        <taxon>Cichorieae</taxon>
        <taxon>Lactucinae</taxon>
        <taxon>Lactuca</taxon>
    </lineage>
</organism>
<dbReference type="Gene3D" id="3.40.50.1820">
    <property type="entry name" value="alpha/beta hydrolase"/>
    <property type="match status" value="1"/>
</dbReference>
<dbReference type="PANTHER" id="PTHR43689">
    <property type="entry name" value="HYDROLASE"/>
    <property type="match status" value="1"/>
</dbReference>
<keyword evidence="3" id="KW-1185">Reference proteome</keyword>
<dbReference type="InterPro" id="IPR000073">
    <property type="entry name" value="AB_hydrolase_1"/>
</dbReference>
<dbReference type="PRINTS" id="PR00111">
    <property type="entry name" value="ABHYDROLASE"/>
</dbReference>
<dbReference type="InterPro" id="IPR029058">
    <property type="entry name" value="AB_hydrolase_fold"/>
</dbReference>
<dbReference type="AlphaFoldDB" id="A0A9R1UPY3"/>
<evidence type="ECO:0000313" key="3">
    <source>
        <dbReference type="Proteomes" id="UP000235145"/>
    </source>
</evidence>
<dbReference type="GO" id="GO:0016787">
    <property type="term" value="F:hydrolase activity"/>
    <property type="evidence" value="ECO:0000318"/>
    <property type="project" value="GO_Central"/>
</dbReference>
<evidence type="ECO:0000313" key="2">
    <source>
        <dbReference type="EMBL" id="KAJ0190823.1"/>
    </source>
</evidence>
<gene>
    <name evidence="2" type="ORF">LSAT_V11C800407530</name>
</gene>